<dbReference type="InterPro" id="IPR036388">
    <property type="entry name" value="WH-like_DNA-bd_sf"/>
</dbReference>
<protein>
    <submittedName>
        <fullName evidence="6">Fhu operon transcription regulator</fullName>
    </submittedName>
    <submittedName>
        <fullName evidence="7">LysR family transcriptional regulator</fullName>
    </submittedName>
</protein>
<dbReference type="GO" id="GO:0003700">
    <property type="term" value="F:DNA-binding transcription factor activity"/>
    <property type="evidence" value="ECO:0007669"/>
    <property type="project" value="InterPro"/>
</dbReference>
<dbReference type="InterPro" id="IPR036390">
    <property type="entry name" value="WH_DNA-bd_sf"/>
</dbReference>
<dbReference type="EMBL" id="JAQTKT010000001">
    <property type="protein sequence ID" value="MDD1382320.1"/>
    <property type="molecule type" value="Genomic_DNA"/>
</dbReference>
<dbReference type="InterPro" id="IPR000847">
    <property type="entry name" value="LysR_HTH_N"/>
</dbReference>
<evidence type="ECO:0000256" key="4">
    <source>
        <dbReference type="ARBA" id="ARBA00023163"/>
    </source>
</evidence>
<dbReference type="GO" id="GO:0003677">
    <property type="term" value="F:DNA binding"/>
    <property type="evidence" value="ECO:0007669"/>
    <property type="project" value="UniProtKB-KW"/>
</dbReference>
<dbReference type="PRINTS" id="PR00039">
    <property type="entry name" value="HTHLYSR"/>
</dbReference>
<evidence type="ECO:0000256" key="1">
    <source>
        <dbReference type="ARBA" id="ARBA00009437"/>
    </source>
</evidence>
<reference evidence="7" key="2">
    <citation type="submission" date="2023-02" db="EMBL/GenBank/DDBJ databases">
        <title>Complete genome sequence of Limosilactobacillus reuteri SRCM217616 isolated from Bos taurus feces.</title>
        <authorList>
            <person name="Yang H.-G."/>
            <person name="Kim J.-W."/>
            <person name="Ha G.-S."/>
            <person name="Yang H.-J."/>
            <person name="Jeong D.-Y."/>
        </authorList>
    </citation>
    <scope>NUCLEOTIDE SEQUENCE</scope>
    <source>
        <strain evidence="7">SRCM217616</strain>
    </source>
</reference>
<dbReference type="RefSeq" id="WP_078009932.1">
    <property type="nucleotide sequence ID" value="NZ_CP065330.1"/>
</dbReference>
<evidence type="ECO:0000256" key="3">
    <source>
        <dbReference type="ARBA" id="ARBA00023125"/>
    </source>
</evidence>
<feature type="domain" description="HTH lysR-type" evidence="5">
    <location>
        <begin position="1"/>
        <end position="58"/>
    </location>
</feature>
<evidence type="ECO:0000256" key="2">
    <source>
        <dbReference type="ARBA" id="ARBA00023015"/>
    </source>
</evidence>
<dbReference type="EMBL" id="LN887494">
    <property type="protein sequence ID" value="CUR39857.1"/>
    <property type="molecule type" value="Genomic_DNA"/>
</dbReference>
<dbReference type="Pfam" id="PF03466">
    <property type="entry name" value="LysR_substrate"/>
    <property type="match status" value="1"/>
</dbReference>
<organism evidence="6">
    <name type="scientific">Limosilactobacillus reuteri</name>
    <name type="common">Lactobacillus reuteri</name>
    <dbReference type="NCBI Taxonomy" id="1598"/>
    <lineage>
        <taxon>Bacteria</taxon>
        <taxon>Bacillati</taxon>
        <taxon>Bacillota</taxon>
        <taxon>Bacilli</taxon>
        <taxon>Lactobacillales</taxon>
        <taxon>Lactobacillaceae</taxon>
        <taxon>Limosilactobacillus</taxon>
    </lineage>
</organism>
<dbReference type="SUPFAM" id="SSF46785">
    <property type="entry name" value="Winged helix' DNA-binding domain"/>
    <property type="match status" value="1"/>
</dbReference>
<reference evidence="6" key="1">
    <citation type="submission" date="2015-10" db="EMBL/GenBank/DDBJ databases">
        <authorList>
            <person name="Gilbert D.G."/>
        </authorList>
    </citation>
    <scope>NUCLEOTIDE SEQUENCE</scope>
    <source>
        <strain evidence="6">3c6</strain>
    </source>
</reference>
<dbReference type="GO" id="GO:0005829">
    <property type="term" value="C:cytosol"/>
    <property type="evidence" value="ECO:0007669"/>
    <property type="project" value="TreeGrafter"/>
</dbReference>
<keyword evidence="4" id="KW-0804">Transcription</keyword>
<dbReference type="FunFam" id="1.10.10.10:FF:000001">
    <property type="entry name" value="LysR family transcriptional regulator"/>
    <property type="match status" value="1"/>
</dbReference>
<dbReference type="PROSITE" id="PS50931">
    <property type="entry name" value="HTH_LYSR"/>
    <property type="match status" value="1"/>
</dbReference>
<accession>A0A0U5JPL6</accession>
<dbReference type="Gene3D" id="1.10.10.10">
    <property type="entry name" value="Winged helix-like DNA-binding domain superfamily/Winged helix DNA-binding domain"/>
    <property type="match status" value="1"/>
</dbReference>
<evidence type="ECO:0000259" key="5">
    <source>
        <dbReference type="PROSITE" id="PS50931"/>
    </source>
</evidence>
<dbReference type="AlphaFoldDB" id="A0A0U5JPL6"/>
<gene>
    <name evidence="6" type="ORF">LRLP16767_LR3C6_01824</name>
    <name evidence="7" type="ORF">PSQ53_05045</name>
</gene>
<evidence type="ECO:0000313" key="6">
    <source>
        <dbReference type="EMBL" id="CUR39857.1"/>
    </source>
</evidence>
<name>A0A0U5JPL6_LIMRT</name>
<dbReference type="PANTHER" id="PTHR30419:SF8">
    <property type="entry name" value="NITROGEN ASSIMILATION TRANSCRIPTIONAL ACTIVATOR-RELATED"/>
    <property type="match status" value="1"/>
</dbReference>
<dbReference type="Proteomes" id="UP001217945">
    <property type="component" value="Unassembled WGS sequence"/>
</dbReference>
<keyword evidence="2" id="KW-0805">Transcription regulation</keyword>
<evidence type="ECO:0000313" key="7">
    <source>
        <dbReference type="EMBL" id="MDD1382320.1"/>
    </source>
</evidence>
<dbReference type="InterPro" id="IPR050950">
    <property type="entry name" value="HTH-type_LysR_regulators"/>
</dbReference>
<dbReference type="PANTHER" id="PTHR30419">
    <property type="entry name" value="HTH-TYPE TRANSCRIPTIONAL REGULATOR YBHD"/>
    <property type="match status" value="1"/>
</dbReference>
<proteinExistence type="inferred from homology"/>
<dbReference type="Pfam" id="PF00126">
    <property type="entry name" value="HTH_1"/>
    <property type="match status" value="1"/>
</dbReference>
<dbReference type="CDD" id="cd05466">
    <property type="entry name" value="PBP2_LTTR_substrate"/>
    <property type="match status" value="1"/>
</dbReference>
<comment type="similarity">
    <text evidence="1">Belongs to the LysR transcriptional regulatory family.</text>
</comment>
<dbReference type="InterPro" id="IPR005119">
    <property type="entry name" value="LysR_subst-bd"/>
</dbReference>
<dbReference type="SUPFAM" id="SSF53850">
    <property type="entry name" value="Periplasmic binding protein-like II"/>
    <property type="match status" value="1"/>
</dbReference>
<dbReference type="Gene3D" id="3.40.190.290">
    <property type="match status" value="1"/>
</dbReference>
<sequence length="291" mass="33065">MEVRVLRYFIEVVQEKNISNAAKRLHISQPTLSRQLMDLEKELGITLFERGHRQIKLTQEGYYLYERAQEITGLVDKTETDLQSQNVISGTLDIGAGESAAIQPVMTVIGDIIKKYPDVKINLVSGDSDQIYQRLNNGTLDFGIIMGPEKLLDYHSIRLPQKNIWGILVRKDQPIAEKEKITPEDLKGVPIITSAQSKEQDVFRVWAGSLIDQYNFIGQYNLIFNARLLVETGACLALTYENLINITGTNLIFRPLTPTITDQNNLIWNKNRQLSNVAQVFLNHLKEVQVV</sequence>
<keyword evidence="3" id="KW-0238">DNA-binding</keyword>